<evidence type="ECO:0000313" key="3">
    <source>
        <dbReference type="Proteomes" id="UP000784294"/>
    </source>
</evidence>
<keyword evidence="3" id="KW-1185">Reference proteome</keyword>
<proteinExistence type="predicted"/>
<comment type="caution">
    <text evidence="2">The sequence shown here is derived from an EMBL/GenBank/DDBJ whole genome shotgun (WGS) entry which is preliminary data.</text>
</comment>
<accession>A0A3S5ASU0</accession>
<name>A0A3S5ASU0_9PLAT</name>
<sequence>MKMIPFALCQFFCARPCPFHAHCLRCLQPTRPIRLARLGCCPHLASATPHPVPQSPSLFDSPPPHTGSTFSSARPSVFHEDPLTVCPQKGPFGPLGLRYQPHPSPFHSDPEGASKWCPLRGRPLSCPLATVCPTMLAGCVSGASVCPFASSEEPFLEVSSKKCPFAEHTCRRVHTDRWTTRFFTALIVQLLFRHTHNHSPTVLIPVCPVRYASPHNWRQLLSPQQYNNLSSSPGECSTLAPAVPATSDRQCQKWANRLVKGQRRAPTTRRSHVVTDRGLSRVLER</sequence>
<dbReference type="Proteomes" id="UP000784294">
    <property type="component" value="Unassembled WGS sequence"/>
</dbReference>
<reference evidence="2" key="1">
    <citation type="submission" date="2018-11" db="EMBL/GenBank/DDBJ databases">
        <authorList>
            <consortium name="Pathogen Informatics"/>
        </authorList>
    </citation>
    <scope>NUCLEOTIDE SEQUENCE</scope>
</reference>
<gene>
    <name evidence="2" type="ORF">PXEA_LOCUS20949</name>
</gene>
<evidence type="ECO:0000313" key="2">
    <source>
        <dbReference type="EMBL" id="VEL27509.1"/>
    </source>
</evidence>
<dbReference type="AlphaFoldDB" id="A0A3S5ASU0"/>
<organism evidence="2 3">
    <name type="scientific">Protopolystoma xenopodis</name>
    <dbReference type="NCBI Taxonomy" id="117903"/>
    <lineage>
        <taxon>Eukaryota</taxon>
        <taxon>Metazoa</taxon>
        <taxon>Spiralia</taxon>
        <taxon>Lophotrochozoa</taxon>
        <taxon>Platyhelminthes</taxon>
        <taxon>Monogenea</taxon>
        <taxon>Polyopisthocotylea</taxon>
        <taxon>Polystomatidea</taxon>
        <taxon>Polystomatidae</taxon>
        <taxon>Protopolystoma</taxon>
    </lineage>
</organism>
<evidence type="ECO:0000256" key="1">
    <source>
        <dbReference type="SAM" id="MobiDB-lite"/>
    </source>
</evidence>
<dbReference type="EMBL" id="CAAALY010087731">
    <property type="protein sequence ID" value="VEL27509.1"/>
    <property type="molecule type" value="Genomic_DNA"/>
</dbReference>
<protein>
    <submittedName>
        <fullName evidence="2">Uncharacterized protein</fullName>
    </submittedName>
</protein>
<feature type="region of interest" description="Disordered" evidence="1">
    <location>
        <begin position="52"/>
        <end position="73"/>
    </location>
</feature>
<feature type="non-terminal residue" evidence="2">
    <location>
        <position position="1"/>
    </location>
</feature>